<sequence>MKEMLRLVGLNDCVYWFSHYLSGFFMHVVISALMMLFLCVKRNAEGRAFIQYSDPLLVFCILMCFCSSCLMHATMLSTFFANRESWPQHSSCIRALP</sequence>
<keyword evidence="3 5" id="KW-1133">Transmembrane helix</keyword>
<dbReference type="InterPro" id="IPR013525">
    <property type="entry name" value="ABC2_TM"/>
</dbReference>
<dbReference type="InterPro" id="IPR026082">
    <property type="entry name" value="ABCA"/>
</dbReference>
<gene>
    <name evidence="7" type="ORF">HPB48_020730</name>
</gene>
<dbReference type="GO" id="GO:0005319">
    <property type="term" value="F:lipid transporter activity"/>
    <property type="evidence" value="ECO:0007669"/>
    <property type="project" value="TreeGrafter"/>
</dbReference>
<dbReference type="PANTHER" id="PTHR19229">
    <property type="entry name" value="ATP-BINDING CASSETTE TRANSPORTER SUBFAMILY A ABCA"/>
    <property type="match status" value="1"/>
</dbReference>
<feature type="domain" description="ABC-2 type transporter transmembrane" evidence="6">
    <location>
        <begin position="1"/>
        <end position="84"/>
    </location>
</feature>
<protein>
    <recommendedName>
        <fullName evidence="6">ABC-2 type transporter transmembrane domain-containing protein</fullName>
    </recommendedName>
</protein>
<dbReference type="GO" id="GO:0140359">
    <property type="term" value="F:ABC-type transporter activity"/>
    <property type="evidence" value="ECO:0007669"/>
    <property type="project" value="InterPro"/>
</dbReference>
<evidence type="ECO:0000256" key="4">
    <source>
        <dbReference type="ARBA" id="ARBA00023136"/>
    </source>
</evidence>
<evidence type="ECO:0000256" key="5">
    <source>
        <dbReference type="SAM" id="Phobius"/>
    </source>
</evidence>
<comment type="subcellular location">
    <subcellularLocation>
        <location evidence="1">Membrane</location>
        <topology evidence="1">Multi-pass membrane protein</topology>
    </subcellularLocation>
</comment>
<reference evidence="7 8" key="1">
    <citation type="journal article" date="2020" name="Cell">
        <title>Large-Scale Comparative Analyses of Tick Genomes Elucidate Their Genetic Diversity and Vector Capacities.</title>
        <authorList>
            <consortium name="Tick Genome and Microbiome Consortium (TIGMIC)"/>
            <person name="Jia N."/>
            <person name="Wang J."/>
            <person name="Shi W."/>
            <person name="Du L."/>
            <person name="Sun Y."/>
            <person name="Zhan W."/>
            <person name="Jiang J.F."/>
            <person name="Wang Q."/>
            <person name="Zhang B."/>
            <person name="Ji P."/>
            <person name="Bell-Sakyi L."/>
            <person name="Cui X.M."/>
            <person name="Yuan T.T."/>
            <person name="Jiang B.G."/>
            <person name="Yang W.F."/>
            <person name="Lam T.T."/>
            <person name="Chang Q.C."/>
            <person name="Ding S.J."/>
            <person name="Wang X.J."/>
            <person name="Zhu J.G."/>
            <person name="Ruan X.D."/>
            <person name="Zhao L."/>
            <person name="Wei J.T."/>
            <person name="Ye R.Z."/>
            <person name="Que T.C."/>
            <person name="Du C.H."/>
            <person name="Zhou Y.H."/>
            <person name="Cheng J.X."/>
            <person name="Dai P.F."/>
            <person name="Guo W.B."/>
            <person name="Han X.H."/>
            <person name="Huang E.J."/>
            <person name="Li L.F."/>
            <person name="Wei W."/>
            <person name="Gao Y.C."/>
            <person name="Liu J.Z."/>
            <person name="Shao H.Z."/>
            <person name="Wang X."/>
            <person name="Wang C.C."/>
            <person name="Yang T.C."/>
            <person name="Huo Q.B."/>
            <person name="Li W."/>
            <person name="Chen H.Y."/>
            <person name="Chen S.E."/>
            <person name="Zhou L.G."/>
            <person name="Ni X.B."/>
            <person name="Tian J.H."/>
            <person name="Sheng Y."/>
            <person name="Liu T."/>
            <person name="Pan Y.S."/>
            <person name="Xia L.Y."/>
            <person name="Li J."/>
            <person name="Zhao F."/>
            <person name="Cao W.C."/>
        </authorList>
    </citation>
    <scope>NUCLEOTIDE SEQUENCE [LARGE SCALE GENOMIC DNA]</scope>
    <source>
        <strain evidence="7">HaeL-2018</strain>
    </source>
</reference>
<feature type="transmembrane region" description="Helical" evidence="5">
    <location>
        <begin position="56"/>
        <end position="81"/>
    </location>
</feature>
<evidence type="ECO:0000256" key="2">
    <source>
        <dbReference type="ARBA" id="ARBA00022692"/>
    </source>
</evidence>
<comment type="caution">
    <text evidence="7">The sequence shown here is derived from an EMBL/GenBank/DDBJ whole genome shotgun (WGS) entry which is preliminary data.</text>
</comment>
<dbReference type="Pfam" id="PF12698">
    <property type="entry name" value="ABC2_membrane_3"/>
    <property type="match status" value="1"/>
</dbReference>
<keyword evidence="4 5" id="KW-0472">Membrane</keyword>
<dbReference type="EMBL" id="JABSTR010000005">
    <property type="protein sequence ID" value="KAH9371451.1"/>
    <property type="molecule type" value="Genomic_DNA"/>
</dbReference>
<dbReference type="Proteomes" id="UP000821853">
    <property type="component" value="Chromosome 3"/>
</dbReference>
<dbReference type="OrthoDB" id="10255969at2759"/>
<name>A0A9J6G8G0_HAELO</name>
<evidence type="ECO:0000256" key="1">
    <source>
        <dbReference type="ARBA" id="ARBA00004141"/>
    </source>
</evidence>
<dbReference type="VEuPathDB" id="VectorBase:HLOH_051598"/>
<accession>A0A9J6G8G0</accession>
<evidence type="ECO:0000313" key="8">
    <source>
        <dbReference type="Proteomes" id="UP000821853"/>
    </source>
</evidence>
<evidence type="ECO:0000256" key="3">
    <source>
        <dbReference type="ARBA" id="ARBA00022989"/>
    </source>
</evidence>
<dbReference type="AlphaFoldDB" id="A0A9J6G8G0"/>
<keyword evidence="2 5" id="KW-0812">Transmembrane</keyword>
<feature type="transmembrane region" description="Helical" evidence="5">
    <location>
        <begin position="20"/>
        <end position="40"/>
    </location>
</feature>
<organism evidence="7 8">
    <name type="scientific">Haemaphysalis longicornis</name>
    <name type="common">Bush tick</name>
    <dbReference type="NCBI Taxonomy" id="44386"/>
    <lineage>
        <taxon>Eukaryota</taxon>
        <taxon>Metazoa</taxon>
        <taxon>Ecdysozoa</taxon>
        <taxon>Arthropoda</taxon>
        <taxon>Chelicerata</taxon>
        <taxon>Arachnida</taxon>
        <taxon>Acari</taxon>
        <taxon>Parasitiformes</taxon>
        <taxon>Ixodida</taxon>
        <taxon>Ixodoidea</taxon>
        <taxon>Ixodidae</taxon>
        <taxon>Haemaphysalinae</taxon>
        <taxon>Haemaphysalis</taxon>
    </lineage>
</organism>
<dbReference type="GO" id="GO:0016020">
    <property type="term" value="C:membrane"/>
    <property type="evidence" value="ECO:0007669"/>
    <property type="project" value="UniProtKB-SubCell"/>
</dbReference>
<evidence type="ECO:0000313" key="7">
    <source>
        <dbReference type="EMBL" id="KAH9371451.1"/>
    </source>
</evidence>
<evidence type="ECO:0000259" key="6">
    <source>
        <dbReference type="Pfam" id="PF12698"/>
    </source>
</evidence>
<dbReference type="PANTHER" id="PTHR19229:SF250">
    <property type="entry name" value="ABC TRANSPORTER DOMAIN-CONTAINING PROTEIN-RELATED"/>
    <property type="match status" value="1"/>
</dbReference>
<proteinExistence type="predicted"/>
<keyword evidence="8" id="KW-1185">Reference proteome</keyword>